<keyword evidence="8" id="KW-1185">Reference proteome</keyword>
<dbReference type="Pfam" id="PF00076">
    <property type="entry name" value="RRM_1"/>
    <property type="match status" value="2"/>
</dbReference>
<name>A0A8B7P4Y6_HYAAZ</name>
<dbReference type="InterPro" id="IPR035979">
    <property type="entry name" value="RBD_domain_sf"/>
</dbReference>
<dbReference type="InterPro" id="IPR000504">
    <property type="entry name" value="RRM_dom"/>
</dbReference>
<gene>
    <name evidence="9" type="primary">LOC108676560</name>
</gene>
<evidence type="ECO:0000313" key="9">
    <source>
        <dbReference type="RefSeq" id="XP_018020136.1"/>
    </source>
</evidence>
<evidence type="ECO:0000256" key="1">
    <source>
        <dbReference type="ARBA" id="ARBA00022553"/>
    </source>
</evidence>
<keyword evidence="1" id="KW-0597">Phosphoprotein</keyword>
<dbReference type="GO" id="GO:0006397">
    <property type="term" value="P:mRNA processing"/>
    <property type="evidence" value="ECO:0007669"/>
    <property type="project" value="UniProtKB-KW"/>
</dbReference>
<evidence type="ECO:0000256" key="6">
    <source>
        <dbReference type="SAM" id="MobiDB-lite"/>
    </source>
</evidence>
<dbReference type="AlphaFoldDB" id="A0A8B7P4Y6"/>
<dbReference type="GeneID" id="108676560"/>
<keyword evidence="3" id="KW-0677">Repeat</keyword>
<feature type="region of interest" description="Disordered" evidence="6">
    <location>
        <begin position="462"/>
        <end position="508"/>
    </location>
</feature>
<evidence type="ECO:0000259" key="7">
    <source>
        <dbReference type="PROSITE" id="PS50102"/>
    </source>
</evidence>
<dbReference type="RefSeq" id="XP_018020136.1">
    <property type="nucleotide sequence ID" value="XM_018164647.2"/>
</dbReference>
<feature type="compositionally biased region" description="Polar residues" evidence="6">
    <location>
        <begin position="571"/>
        <end position="586"/>
    </location>
</feature>
<feature type="compositionally biased region" description="Basic and acidic residues" evidence="6">
    <location>
        <begin position="489"/>
        <end position="507"/>
    </location>
</feature>
<feature type="region of interest" description="Disordered" evidence="6">
    <location>
        <begin position="548"/>
        <end position="602"/>
    </location>
</feature>
<dbReference type="GO" id="GO:0003723">
    <property type="term" value="F:RNA binding"/>
    <property type="evidence" value="ECO:0007669"/>
    <property type="project" value="UniProtKB-UniRule"/>
</dbReference>
<feature type="domain" description="RRM" evidence="7">
    <location>
        <begin position="1"/>
        <end position="56"/>
    </location>
</feature>
<dbReference type="InterPro" id="IPR050666">
    <property type="entry name" value="ESRP"/>
</dbReference>
<dbReference type="PROSITE" id="PS50102">
    <property type="entry name" value="RRM"/>
    <property type="match status" value="2"/>
</dbReference>
<reference evidence="9" key="1">
    <citation type="submission" date="2025-08" db="UniProtKB">
        <authorList>
            <consortium name="RefSeq"/>
        </authorList>
    </citation>
    <scope>IDENTIFICATION</scope>
    <source>
        <tissue evidence="9">Whole organism</tissue>
    </source>
</reference>
<dbReference type="OMA" id="NMNWGQG"/>
<keyword evidence="2" id="KW-0507">mRNA processing</keyword>
<evidence type="ECO:0000256" key="4">
    <source>
        <dbReference type="ARBA" id="ARBA00022884"/>
    </source>
</evidence>
<protein>
    <submittedName>
        <fullName evidence="9">Uncharacterized PE-PGRS family protein PE_PGRS46</fullName>
    </submittedName>
</protein>
<evidence type="ECO:0000313" key="8">
    <source>
        <dbReference type="Proteomes" id="UP000694843"/>
    </source>
</evidence>
<dbReference type="PANTHER" id="PTHR13976">
    <property type="entry name" value="HETEROGENEOUS NUCLEAR RIBONUCLEOPROTEIN-RELATED"/>
    <property type="match status" value="1"/>
</dbReference>
<feature type="compositionally biased region" description="Gly residues" evidence="6">
    <location>
        <begin position="141"/>
        <end position="155"/>
    </location>
</feature>
<dbReference type="OrthoDB" id="431068at2759"/>
<dbReference type="InterPro" id="IPR012677">
    <property type="entry name" value="Nucleotide-bd_a/b_plait_sf"/>
</dbReference>
<dbReference type="Gene3D" id="3.30.70.330">
    <property type="match status" value="2"/>
</dbReference>
<dbReference type="KEGG" id="hazt:108676560"/>
<dbReference type="Proteomes" id="UP000694843">
    <property type="component" value="Unplaced"/>
</dbReference>
<dbReference type="SMART" id="SM00360">
    <property type="entry name" value="RRM"/>
    <property type="match status" value="1"/>
</dbReference>
<evidence type="ECO:0000256" key="5">
    <source>
        <dbReference type="PROSITE-ProRule" id="PRU00176"/>
    </source>
</evidence>
<keyword evidence="4 5" id="KW-0694">RNA-binding</keyword>
<sequence>MVSDFQGRSTGEAFVQFVSKKNAEKALERHKEKIGHRYIEIFPSTTEQIRIAMNEPRGGGMRGGSGPFIGPRGPGNFNDDGPNFNMNFNDGCGIGPMGGGSFNNRMMPYDARDRLGGANRFNRGFNNNFNNMGGGGGGFGGGLGGRGGNDGGGMRGSNKPRFPTHSVHMRGLPFKATDYDVMDFFKPLETVNITFVQDNNGRASGEADVEFATHSDALKAMGKHKEHMKHRYIELFLNSSPEDDGFNDDMGSGNMDNMNWGQGGNMNWGQGGGNANNMGCMDGNMGGMGGNMCGNMGGNMGGMGGNMGGMGGNMGGMGGNMGGMGGNMGGMGGNMGGMGGNMGGMGGNMGGMGGNMGGMGGMGGNMGGMGGNMGGMGGNMGGMGGNMGGMGGMGGNMGGMGGNMGGMGGNMGGMGGNMGGMGNNMGGMGGNMGGMGGNMGGMGGSGGGMGRSMLGAKSDTFVGKIKPTGRNSAWADGGASRNFRTRGFSAEKEKLPAKSSSMDDRDGNYSSASYAATGTDYKQESSYSNFSGSQAAGAASSSYSDYRAADDYNGDQQQTASAGNYEYSAGSDRNASTYSGSWSNTGGDYAGNRTGMANYSYT</sequence>
<dbReference type="SUPFAM" id="SSF54928">
    <property type="entry name" value="RNA-binding domain, RBD"/>
    <property type="match status" value="2"/>
</dbReference>
<dbReference type="FunFam" id="3.30.70.330:FF:000131">
    <property type="entry name" value="Heterogeneous nuclear ribonucleoprotein h3 isoform"/>
    <property type="match status" value="1"/>
</dbReference>
<evidence type="ECO:0000256" key="3">
    <source>
        <dbReference type="ARBA" id="ARBA00022737"/>
    </source>
</evidence>
<evidence type="ECO:0000256" key="2">
    <source>
        <dbReference type="ARBA" id="ARBA00022664"/>
    </source>
</evidence>
<feature type="region of interest" description="Disordered" evidence="6">
    <location>
        <begin position="141"/>
        <end position="165"/>
    </location>
</feature>
<accession>A0A8B7P4Y6</accession>
<feature type="domain" description="RRM" evidence="7">
    <location>
        <begin position="165"/>
        <end position="242"/>
    </location>
</feature>
<proteinExistence type="predicted"/>
<organism evidence="8 9">
    <name type="scientific">Hyalella azteca</name>
    <name type="common">Amphipod</name>
    <dbReference type="NCBI Taxonomy" id="294128"/>
    <lineage>
        <taxon>Eukaryota</taxon>
        <taxon>Metazoa</taxon>
        <taxon>Ecdysozoa</taxon>
        <taxon>Arthropoda</taxon>
        <taxon>Crustacea</taxon>
        <taxon>Multicrustacea</taxon>
        <taxon>Malacostraca</taxon>
        <taxon>Eumalacostraca</taxon>
        <taxon>Peracarida</taxon>
        <taxon>Amphipoda</taxon>
        <taxon>Senticaudata</taxon>
        <taxon>Talitrida</taxon>
        <taxon>Talitroidea</taxon>
        <taxon>Hyalellidae</taxon>
        <taxon>Hyalella</taxon>
    </lineage>
</organism>